<evidence type="ECO:0008006" key="3">
    <source>
        <dbReference type="Google" id="ProtNLM"/>
    </source>
</evidence>
<evidence type="ECO:0000256" key="1">
    <source>
        <dbReference type="SAM" id="MobiDB-lite"/>
    </source>
</evidence>
<feature type="region of interest" description="Disordered" evidence="1">
    <location>
        <begin position="1"/>
        <end position="22"/>
    </location>
</feature>
<name>A0A645B488_9ZZZZ</name>
<dbReference type="SUPFAM" id="SSF53187">
    <property type="entry name" value="Zn-dependent exopeptidases"/>
    <property type="match status" value="1"/>
</dbReference>
<comment type="caution">
    <text evidence="2">The sequence shown here is derived from an EMBL/GenBank/DDBJ whole genome shotgun (WGS) entry which is preliminary data.</text>
</comment>
<evidence type="ECO:0000313" key="2">
    <source>
        <dbReference type="EMBL" id="MPM57973.1"/>
    </source>
</evidence>
<reference evidence="2" key="1">
    <citation type="submission" date="2019-08" db="EMBL/GenBank/DDBJ databases">
        <authorList>
            <person name="Kucharzyk K."/>
            <person name="Murdoch R.W."/>
            <person name="Higgins S."/>
            <person name="Loffler F."/>
        </authorList>
    </citation>
    <scope>NUCLEOTIDE SEQUENCE</scope>
</reference>
<sequence>MLGEEAVLREGPSGGGSTDASDVAHLIPTQHIYMGGSVGGAHSKEFMIADKELAYINAAKALICTAIDMLADGAELGLDIKNNFKAPMTKEEYLTKWGHME</sequence>
<proteinExistence type="predicted"/>
<organism evidence="2">
    <name type="scientific">bioreactor metagenome</name>
    <dbReference type="NCBI Taxonomy" id="1076179"/>
    <lineage>
        <taxon>unclassified sequences</taxon>
        <taxon>metagenomes</taxon>
        <taxon>ecological metagenomes</taxon>
    </lineage>
</organism>
<dbReference type="EMBL" id="VSSQ01016534">
    <property type="protein sequence ID" value="MPM57973.1"/>
    <property type="molecule type" value="Genomic_DNA"/>
</dbReference>
<protein>
    <recommendedName>
        <fullName evidence="3">p-aminobenzoyl-glutamate hydrolase subunit B</fullName>
    </recommendedName>
</protein>
<accession>A0A645B488</accession>
<dbReference type="Gene3D" id="3.40.630.10">
    <property type="entry name" value="Zn peptidases"/>
    <property type="match status" value="1"/>
</dbReference>
<gene>
    <name evidence="2" type="ORF">SDC9_104802</name>
</gene>
<dbReference type="AlphaFoldDB" id="A0A645B488"/>